<dbReference type="InterPro" id="IPR029044">
    <property type="entry name" value="Nucleotide-diphossugar_trans"/>
</dbReference>
<sequence length="241" mass="28337">MSQGIITGTNARYEWMLKLWWHYYSQTNTHPVTFMDFGMSKSARLWCEKRGDVLTISVPKGVPTGEAKIELSKKREWEVAYKNPWEARKCWFYKPFALLETPYEQTLWVDIDTFIIKPLSPLFELNLYRIALTQEHSRIYNPAKLLPREVSYATSLIGYTKNHPLIKKWAEKTKEWNHLFLGDQEILSRLICEDQVPVTPLPPIYNAKPKSDLSPDTFIVHFGNVAKSELYRKIYNPHQLQ</sequence>
<accession>F8L4I4</accession>
<dbReference type="KEGG" id="sng:SNE_A23580"/>
<dbReference type="Gene3D" id="3.90.550.10">
    <property type="entry name" value="Spore Coat Polysaccharide Biosynthesis Protein SpsA, Chain A"/>
    <property type="match status" value="1"/>
</dbReference>
<dbReference type="EMBL" id="FR872582">
    <property type="protein sequence ID" value="CCB90235.1"/>
    <property type="molecule type" value="Genomic_DNA"/>
</dbReference>
<dbReference type="STRING" id="331113.SNE_A23580"/>
<dbReference type="AlphaFoldDB" id="F8L4I4"/>
<evidence type="ECO:0000313" key="2">
    <source>
        <dbReference type="Proteomes" id="UP000000496"/>
    </source>
</evidence>
<dbReference type="eggNOG" id="COG1442">
    <property type="taxonomic scope" value="Bacteria"/>
</dbReference>
<proteinExistence type="predicted"/>
<reference key="1">
    <citation type="journal article" date="2011" name="Mol. Biol. Evol.">
        <title>Unity in variety -- the pan-genome of the Chlamydiae.</title>
        <authorList>
            <person name="Collingro A."/>
            <person name="Tischler P."/>
            <person name="Weinmaier T."/>
            <person name="Penz T."/>
            <person name="Heinz E."/>
            <person name="Brunham R.C."/>
            <person name="Read T.D."/>
            <person name="Bavoil P.M."/>
            <person name="Sachse K."/>
            <person name="Kahane S."/>
            <person name="Friedman M.G."/>
            <person name="Rattei T."/>
            <person name="Myers G.S.A."/>
            <person name="Horn M."/>
        </authorList>
    </citation>
    <scope>NUCLEOTIDE SEQUENCE</scope>
    <source>
        <strain>Z</strain>
    </source>
</reference>
<protein>
    <submittedName>
        <fullName evidence="1">Uncharacterized protein</fullName>
    </submittedName>
</protein>
<gene>
    <name evidence="1" type="ordered locus">SNE_A23580</name>
</gene>
<evidence type="ECO:0000313" key="1">
    <source>
        <dbReference type="EMBL" id="CCB90235.1"/>
    </source>
</evidence>
<dbReference type="OrthoDB" id="20904at2"/>
<keyword evidence="2" id="KW-1185">Reference proteome</keyword>
<organism evidence="1 2">
    <name type="scientific">Simkania negevensis (strain ATCC VR-1471 / DSM 27360 / Z)</name>
    <dbReference type="NCBI Taxonomy" id="331113"/>
    <lineage>
        <taxon>Bacteria</taxon>
        <taxon>Pseudomonadati</taxon>
        <taxon>Chlamydiota</taxon>
        <taxon>Chlamydiia</taxon>
        <taxon>Parachlamydiales</taxon>
        <taxon>Simkaniaceae</taxon>
        <taxon>Simkania</taxon>
    </lineage>
</organism>
<dbReference type="SUPFAM" id="SSF53448">
    <property type="entry name" value="Nucleotide-diphospho-sugar transferases"/>
    <property type="match status" value="1"/>
</dbReference>
<dbReference type="Proteomes" id="UP000000496">
    <property type="component" value="Chromosome gsn.131"/>
</dbReference>
<reference evidence="1 2" key="2">
    <citation type="journal article" date="2011" name="Mol. Biol. Evol.">
        <title>Unity in variety--the pan-genome of the Chlamydiae.</title>
        <authorList>
            <person name="Collingro A."/>
            <person name="Tischler P."/>
            <person name="Weinmaier T."/>
            <person name="Penz T."/>
            <person name="Heinz E."/>
            <person name="Brunham R.C."/>
            <person name="Read T.D."/>
            <person name="Bavoil P.M."/>
            <person name="Sachse K."/>
            <person name="Kahane S."/>
            <person name="Friedman M.G."/>
            <person name="Rattei T."/>
            <person name="Myers G.S."/>
            <person name="Horn M."/>
        </authorList>
    </citation>
    <scope>NUCLEOTIDE SEQUENCE [LARGE SCALE GENOMIC DNA]</scope>
    <source>
        <strain evidence="2">ATCC VR-1471 / Z</strain>
    </source>
</reference>
<dbReference type="RefSeq" id="WP_013944700.1">
    <property type="nucleotide sequence ID" value="NC_015713.1"/>
</dbReference>
<dbReference type="HOGENOM" id="CLU_1110809_0_0_0"/>
<name>F8L4I4_SIMNZ</name>